<feature type="transmembrane region" description="Helical" evidence="1">
    <location>
        <begin position="12"/>
        <end position="31"/>
    </location>
</feature>
<reference evidence="2 3" key="1">
    <citation type="journal article" date="2012" name="Appl. Environ. Microbiol.">
        <title>High Diversity and Novel Species of Pseudomonas aeruginosa Bacteriophages.</title>
        <authorList>
            <person name="Sepulveda-Robles O."/>
            <person name="Kameyama L."/>
            <person name="Guarneros G."/>
        </authorList>
    </citation>
    <scope>NUCLEOTIDE SEQUENCE [LARGE SCALE GENOMIC DNA]</scope>
</reference>
<keyword evidence="1" id="KW-0812">Transmembrane</keyword>
<evidence type="ECO:0000313" key="2">
    <source>
        <dbReference type="EMBL" id="ALH23502.1"/>
    </source>
</evidence>
<keyword evidence="1" id="KW-1133">Transmembrane helix</keyword>
<name>A0A0S0N7V7_9CAUD</name>
<protein>
    <submittedName>
        <fullName evidence="2">Uncharacterized protein</fullName>
    </submittedName>
</protein>
<gene>
    <name evidence="2" type="ORF">PaMx74_43</name>
</gene>
<evidence type="ECO:0000256" key="1">
    <source>
        <dbReference type="SAM" id="Phobius"/>
    </source>
</evidence>
<dbReference type="GeneID" id="26626429"/>
<dbReference type="KEGG" id="vg:26626429"/>
<dbReference type="Proteomes" id="UP000203864">
    <property type="component" value="Segment"/>
</dbReference>
<dbReference type="OrthoDB" id="24796at10239"/>
<organism evidence="2 3">
    <name type="scientific">Pseudomonas phage PaMx74</name>
    <dbReference type="NCBI Taxonomy" id="1175663"/>
    <lineage>
        <taxon>Viruses</taxon>
        <taxon>Duplodnaviria</taxon>
        <taxon>Heunggongvirae</taxon>
        <taxon>Uroviricota</taxon>
        <taxon>Caudoviricetes</taxon>
        <taxon>Mesyanzhinovviridae</taxon>
        <taxon>Bradleyvirinae</taxon>
        <taxon>Cinvestavvirus</taxon>
        <taxon>Cinvestavvirus PaMx74</taxon>
        <taxon>Pamexvirus PaMx74</taxon>
    </lineage>
</organism>
<dbReference type="RefSeq" id="YP_009199482.1">
    <property type="nucleotide sequence ID" value="NC_028809.1"/>
</dbReference>
<proteinExistence type="predicted"/>
<evidence type="ECO:0000313" key="3">
    <source>
        <dbReference type="Proteomes" id="UP000203864"/>
    </source>
</evidence>
<dbReference type="EMBL" id="JQ067093">
    <property type="protein sequence ID" value="ALH23502.1"/>
    <property type="molecule type" value="Genomic_DNA"/>
</dbReference>
<keyword evidence="1" id="KW-0472">Membrane</keyword>
<accession>A0A0S0N7V7</accession>
<keyword evidence="3" id="KW-1185">Reference proteome</keyword>
<sequence length="84" mass="9434">MTYETREPGRIGALGYALMFAAAVGLAALVLHQFAALLDRPEVRVSYATGKCVEVVDHKARAEGRESEWSCDRLPESYERVWVY</sequence>